<evidence type="ECO:0000313" key="4">
    <source>
        <dbReference type="EMBL" id="MFC3760842.1"/>
    </source>
</evidence>
<feature type="transmembrane region" description="Helical" evidence="2">
    <location>
        <begin position="115"/>
        <end position="133"/>
    </location>
</feature>
<comment type="similarity">
    <text evidence="1">Belongs to the EamA transporter family.</text>
</comment>
<keyword evidence="2" id="KW-0812">Transmembrane</keyword>
<evidence type="ECO:0000313" key="5">
    <source>
        <dbReference type="Proteomes" id="UP001595699"/>
    </source>
</evidence>
<sequence>MEIVLAIASAVAYGVSDFGGGVLSKRMHVFVVFLISQVVGLAVLLVAVAVLWDAFSVAGVAWGAAAGVAGVIGTSLLYQGLAIGRMSVVAPITGVVGAGVPVAFGLAIGEQPAPLALAGMALGLVAVVVITRSPDQTTAKSSKQSVLCALGAGLGFGTFYVLLQRSPADSGLWPMLGTRVALVVLLVAIVAVLRLPPKPERAMLPTLIGLGLVNLAADLLFLLATRQGMLSIVAVLTSLYPAVTIGLAAGFLHERVARIQLLGLLAAGVAIALIALS</sequence>
<dbReference type="Proteomes" id="UP001595699">
    <property type="component" value="Unassembled WGS sequence"/>
</dbReference>
<evidence type="ECO:0000256" key="2">
    <source>
        <dbReference type="SAM" id="Phobius"/>
    </source>
</evidence>
<organism evidence="4 5">
    <name type="scientific">Tenggerimyces flavus</name>
    <dbReference type="NCBI Taxonomy" id="1708749"/>
    <lineage>
        <taxon>Bacteria</taxon>
        <taxon>Bacillati</taxon>
        <taxon>Actinomycetota</taxon>
        <taxon>Actinomycetes</taxon>
        <taxon>Propionibacteriales</taxon>
        <taxon>Nocardioidaceae</taxon>
        <taxon>Tenggerimyces</taxon>
    </lineage>
</organism>
<feature type="transmembrane region" description="Helical" evidence="2">
    <location>
        <begin position="145"/>
        <end position="163"/>
    </location>
</feature>
<evidence type="ECO:0000259" key="3">
    <source>
        <dbReference type="Pfam" id="PF00892"/>
    </source>
</evidence>
<feature type="transmembrane region" description="Helical" evidence="2">
    <location>
        <begin position="229"/>
        <end position="252"/>
    </location>
</feature>
<comment type="caution">
    <text evidence="4">The sequence shown here is derived from an EMBL/GenBank/DDBJ whole genome shotgun (WGS) entry which is preliminary data.</text>
</comment>
<feature type="domain" description="EamA" evidence="3">
    <location>
        <begin position="146"/>
        <end position="275"/>
    </location>
</feature>
<feature type="transmembrane region" description="Helical" evidence="2">
    <location>
        <begin position="88"/>
        <end position="109"/>
    </location>
</feature>
<name>A0ABV7Y8D6_9ACTN</name>
<dbReference type="InterPro" id="IPR037185">
    <property type="entry name" value="EmrE-like"/>
</dbReference>
<dbReference type="Pfam" id="PF00892">
    <property type="entry name" value="EamA"/>
    <property type="match status" value="1"/>
</dbReference>
<evidence type="ECO:0000256" key="1">
    <source>
        <dbReference type="ARBA" id="ARBA00007362"/>
    </source>
</evidence>
<dbReference type="SUPFAM" id="SSF103481">
    <property type="entry name" value="Multidrug resistance efflux transporter EmrE"/>
    <property type="match status" value="2"/>
</dbReference>
<proteinExistence type="inferred from homology"/>
<dbReference type="EMBL" id="JBHRZH010000006">
    <property type="protein sequence ID" value="MFC3760842.1"/>
    <property type="molecule type" value="Genomic_DNA"/>
</dbReference>
<gene>
    <name evidence="4" type="ORF">ACFOUW_08325</name>
</gene>
<feature type="transmembrane region" description="Helical" evidence="2">
    <location>
        <begin position="29"/>
        <end position="52"/>
    </location>
</feature>
<feature type="transmembrane region" description="Helical" evidence="2">
    <location>
        <begin position="202"/>
        <end position="223"/>
    </location>
</feature>
<reference evidence="5" key="1">
    <citation type="journal article" date="2019" name="Int. J. Syst. Evol. Microbiol.">
        <title>The Global Catalogue of Microorganisms (GCM) 10K type strain sequencing project: providing services to taxonomists for standard genome sequencing and annotation.</title>
        <authorList>
            <consortium name="The Broad Institute Genomics Platform"/>
            <consortium name="The Broad Institute Genome Sequencing Center for Infectious Disease"/>
            <person name="Wu L."/>
            <person name="Ma J."/>
        </authorList>
    </citation>
    <scope>NUCLEOTIDE SEQUENCE [LARGE SCALE GENOMIC DNA]</scope>
    <source>
        <strain evidence="5">CGMCC 4.7241</strain>
    </source>
</reference>
<protein>
    <submittedName>
        <fullName evidence="4">EamA family transporter</fullName>
    </submittedName>
</protein>
<feature type="transmembrane region" description="Helical" evidence="2">
    <location>
        <begin position="259"/>
        <end position="276"/>
    </location>
</feature>
<accession>A0ABV7Y8D6</accession>
<feature type="transmembrane region" description="Helical" evidence="2">
    <location>
        <begin position="58"/>
        <end position="81"/>
    </location>
</feature>
<keyword evidence="2" id="KW-0472">Membrane</keyword>
<keyword evidence="5" id="KW-1185">Reference proteome</keyword>
<dbReference type="RefSeq" id="WP_205117082.1">
    <property type="nucleotide sequence ID" value="NZ_JAFBCM010000001.1"/>
</dbReference>
<feature type="transmembrane region" description="Helical" evidence="2">
    <location>
        <begin position="175"/>
        <end position="195"/>
    </location>
</feature>
<keyword evidence="2" id="KW-1133">Transmembrane helix</keyword>
<dbReference type="InterPro" id="IPR000620">
    <property type="entry name" value="EamA_dom"/>
</dbReference>